<evidence type="ECO:0000256" key="2">
    <source>
        <dbReference type="ARBA" id="ARBA00008017"/>
    </source>
</evidence>
<dbReference type="InterPro" id="IPR049142">
    <property type="entry name" value="MS_channel_1st"/>
</dbReference>
<keyword evidence="12" id="KW-1185">Reference proteome</keyword>
<evidence type="ECO:0000259" key="10">
    <source>
        <dbReference type="Pfam" id="PF21088"/>
    </source>
</evidence>
<dbReference type="Proteomes" id="UP000601990">
    <property type="component" value="Unassembled WGS sequence"/>
</dbReference>
<dbReference type="Gene3D" id="2.30.30.60">
    <property type="match status" value="1"/>
</dbReference>
<dbReference type="PANTHER" id="PTHR30347:SF1">
    <property type="entry name" value="MECHANOSENSITIVE CHANNEL MSCK"/>
    <property type="match status" value="1"/>
</dbReference>
<dbReference type="InterPro" id="IPR023408">
    <property type="entry name" value="MscS_beta-dom_sf"/>
</dbReference>
<dbReference type="Gene3D" id="3.30.70.100">
    <property type="match status" value="1"/>
</dbReference>
<keyword evidence="6 7" id="KW-0472">Membrane</keyword>
<evidence type="ECO:0000259" key="8">
    <source>
        <dbReference type="Pfam" id="PF00924"/>
    </source>
</evidence>
<feature type="transmembrane region" description="Helical" evidence="7">
    <location>
        <begin position="131"/>
        <end position="152"/>
    </location>
</feature>
<dbReference type="Pfam" id="PF00924">
    <property type="entry name" value="MS_channel_2nd"/>
    <property type="match status" value="1"/>
</dbReference>
<dbReference type="InterPro" id="IPR010920">
    <property type="entry name" value="LSM_dom_sf"/>
</dbReference>
<feature type="domain" description="Mechanosensitive ion channel MscS C-terminal" evidence="9">
    <location>
        <begin position="331"/>
        <end position="413"/>
    </location>
</feature>
<dbReference type="SUPFAM" id="SSF50182">
    <property type="entry name" value="Sm-like ribonucleoproteins"/>
    <property type="match status" value="1"/>
</dbReference>
<evidence type="ECO:0000313" key="11">
    <source>
        <dbReference type="EMBL" id="NMF92455.1"/>
    </source>
</evidence>
<keyword evidence="3" id="KW-1003">Cell membrane</keyword>
<dbReference type="SUPFAM" id="SSF82689">
    <property type="entry name" value="Mechanosensitive channel protein MscS (YggB), C-terminal domain"/>
    <property type="match status" value="1"/>
</dbReference>
<feature type="transmembrane region" description="Helical" evidence="7">
    <location>
        <begin position="23"/>
        <end position="41"/>
    </location>
</feature>
<dbReference type="InterPro" id="IPR011014">
    <property type="entry name" value="MscS_channel_TM-2"/>
</dbReference>
<organism evidence="11 12">
    <name type="scientific">Aromatoleum buckelii</name>
    <dbReference type="NCBI Taxonomy" id="200254"/>
    <lineage>
        <taxon>Bacteria</taxon>
        <taxon>Pseudomonadati</taxon>
        <taxon>Pseudomonadota</taxon>
        <taxon>Betaproteobacteria</taxon>
        <taxon>Rhodocyclales</taxon>
        <taxon>Rhodocyclaceae</taxon>
        <taxon>Aromatoleum</taxon>
    </lineage>
</organism>
<feature type="transmembrane region" description="Helical" evidence="7">
    <location>
        <begin position="245"/>
        <end position="268"/>
    </location>
</feature>
<dbReference type="Gene3D" id="1.10.287.1260">
    <property type="match status" value="1"/>
</dbReference>
<evidence type="ECO:0000256" key="1">
    <source>
        <dbReference type="ARBA" id="ARBA00004651"/>
    </source>
</evidence>
<dbReference type="RefSeq" id="WP_169197764.1">
    <property type="nucleotide sequence ID" value="NZ_WTVH02000010.1"/>
</dbReference>
<dbReference type="InterPro" id="IPR052702">
    <property type="entry name" value="MscS-like_channel"/>
</dbReference>
<evidence type="ECO:0000256" key="3">
    <source>
        <dbReference type="ARBA" id="ARBA00022475"/>
    </source>
</evidence>
<keyword evidence="5 7" id="KW-1133">Transmembrane helix</keyword>
<feature type="transmembrane region" description="Helical" evidence="7">
    <location>
        <begin position="98"/>
        <end position="119"/>
    </location>
</feature>
<evidence type="ECO:0000256" key="4">
    <source>
        <dbReference type="ARBA" id="ARBA00022692"/>
    </source>
</evidence>
<comment type="caution">
    <text evidence="11">The sequence shown here is derived from an EMBL/GenBank/DDBJ whole genome shotgun (WGS) entry which is preliminary data.</text>
</comment>
<dbReference type="Pfam" id="PF21088">
    <property type="entry name" value="MS_channel_1st"/>
    <property type="match status" value="1"/>
</dbReference>
<evidence type="ECO:0000256" key="6">
    <source>
        <dbReference type="ARBA" id="ARBA00023136"/>
    </source>
</evidence>
<feature type="transmembrane region" description="Helical" evidence="7">
    <location>
        <begin position="69"/>
        <end position="86"/>
    </location>
</feature>
<evidence type="ECO:0000259" key="9">
    <source>
        <dbReference type="Pfam" id="PF21082"/>
    </source>
</evidence>
<proteinExistence type="inferred from homology"/>
<dbReference type="InterPro" id="IPR049278">
    <property type="entry name" value="MS_channel_C"/>
</dbReference>
<comment type="similarity">
    <text evidence="2">Belongs to the MscS (TC 1.A.23) family.</text>
</comment>
<dbReference type="InterPro" id="IPR011066">
    <property type="entry name" value="MscS_channel_C_sf"/>
</dbReference>
<feature type="domain" description="Mechanosensitive ion channel transmembrane helices 2/3" evidence="10">
    <location>
        <begin position="216"/>
        <end position="254"/>
    </location>
</feature>
<feature type="transmembrane region" description="Helical" evidence="7">
    <location>
        <begin position="172"/>
        <end position="193"/>
    </location>
</feature>
<keyword evidence="4 7" id="KW-0812">Transmembrane</keyword>
<feature type="transmembrane region" description="Helical" evidence="7">
    <location>
        <begin position="214"/>
        <end position="233"/>
    </location>
</feature>
<feature type="domain" description="Mechanosensitive ion channel MscS" evidence="8">
    <location>
        <begin position="256"/>
        <end position="320"/>
    </location>
</feature>
<dbReference type="SUPFAM" id="SSF82861">
    <property type="entry name" value="Mechanosensitive channel protein MscS (YggB), transmembrane region"/>
    <property type="match status" value="1"/>
</dbReference>
<accession>A0ABX1MYV8</accession>
<dbReference type="Pfam" id="PF21082">
    <property type="entry name" value="MS_channel_3rd"/>
    <property type="match status" value="1"/>
</dbReference>
<comment type="subcellular location">
    <subcellularLocation>
        <location evidence="1">Cell membrane</location>
        <topology evidence="1">Multi-pass membrane protein</topology>
    </subcellularLocation>
</comment>
<gene>
    <name evidence="11" type="ORF">GO608_03825</name>
</gene>
<evidence type="ECO:0000256" key="5">
    <source>
        <dbReference type="ARBA" id="ARBA00022989"/>
    </source>
</evidence>
<protein>
    <submittedName>
        <fullName evidence="11">Mechanosensitive ion channel</fullName>
    </submittedName>
</protein>
<dbReference type="PROSITE" id="PS51257">
    <property type="entry name" value="PROKAR_LIPOPROTEIN"/>
    <property type="match status" value="1"/>
</dbReference>
<name>A0ABX1MYV8_9RHOO</name>
<evidence type="ECO:0000256" key="7">
    <source>
        <dbReference type="SAM" id="Phobius"/>
    </source>
</evidence>
<sequence length="470" mass="50738">MRDDSQFALLLTETWRDLQSPAVLWQLAALAGCLLLAWLFARSTLLRVAANNHADTPAYRFGRSGLRRVLFPLAALVLVIGARAVLDEFHNVSLLNVAVPLLISLALIRLVMFAVRQAVGRSSWIASFERIFAAVAWSVVALHIVGWLPQVIGGLDSVSFTLGSQRLSLWTLLQGIAMVLLTLLVALWAAGLLERRLATTAGLDENVRIVMLRVAKAALVLVAVLVALPMVGIDLTTLSVFGGALGVGLGFGLQKIAANYVSGFIILLDRSLRIGNMISVGAERGIVTQINTRYTVIRAPSGVESLVPNEVLVGSVVQNETYTDTRVAVPLNFQVSYGSDVERAMAILVEIAQAQPRVLDQPAPNAFLVGFADSGINLRLGLWIADPQEGTLGVSSDINLTVWQRFRAEGIEFPFPQREVRLLSPLPSVVFSETGKISGANHAIDDATRGDKAARSRAALLRDDSEDIDI</sequence>
<dbReference type="EMBL" id="WTVH01000004">
    <property type="protein sequence ID" value="NMF92455.1"/>
    <property type="molecule type" value="Genomic_DNA"/>
</dbReference>
<reference evidence="11" key="1">
    <citation type="submission" date="2019-12" db="EMBL/GenBank/DDBJ databases">
        <title>Comparative genomics gives insights into the taxonomy of the Azoarcus-Aromatoleum group and reveals separate origins of nif in the plant-associated Azoarcus and non-plant-associated Aromatoleum sub-groups.</title>
        <authorList>
            <person name="Lafos M."/>
            <person name="Maluk M."/>
            <person name="Batista M."/>
            <person name="Junghare M."/>
            <person name="Carmona M."/>
            <person name="Faoro H."/>
            <person name="Cruz L.M."/>
            <person name="Battistoni F."/>
            <person name="De Souza E."/>
            <person name="Pedrosa F."/>
            <person name="Chen W.-M."/>
            <person name="Poole P.S."/>
            <person name="Dixon R.A."/>
            <person name="James E.K."/>
        </authorList>
    </citation>
    <scope>NUCLEOTIDE SEQUENCE</scope>
    <source>
        <strain evidence="11">U120</strain>
    </source>
</reference>
<dbReference type="InterPro" id="IPR006685">
    <property type="entry name" value="MscS_channel_2nd"/>
</dbReference>
<evidence type="ECO:0000313" key="12">
    <source>
        <dbReference type="Proteomes" id="UP000601990"/>
    </source>
</evidence>
<dbReference type="PANTHER" id="PTHR30347">
    <property type="entry name" value="POTASSIUM CHANNEL RELATED"/>
    <property type="match status" value="1"/>
</dbReference>